<evidence type="ECO:0000313" key="2">
    <source>
        <dbReference type="EMBL" id="QHI34753.1"/>
    </source>
</evidence>
<name>A0A7L4ZCY9_9FLAO</name>
<evidence type="ECO:0008006" key="4">
    <source>
        <dbReference type="Google" id="ProtNLM"/>
    </source>
</evidence>
<dbReference type="InterPro" id="IPR021457">
    <property type="entry name" value="DUF3108"/>
</dbReference>
<feature type="signal peptide" evidence="1">
    <location>
        <begin position="1"/>
        <end position="21"/>
    </location>
</feature>
<dbReference type="RefSeq" id="WP_228054895.1">
    <property type="nucleotide sequence ID" value="NZ_CP019288.1"/>
</dbReference>
<reference evidence="2 3" key="1">
    <citation type="journal article" date="2013" name="Int. J. Syst. Evol. Microbiol.">
        <title>Kordia antarctica sp. nov., isolated from Antarctic seawater.</title>
        <authorList>
            <person name="Baek K."/>
            <person name="Choi A."/>
            <person name="Kang I."/>
            <person name="Lee K."/>
            <person name="Cho J.C."/>
        </authorList>
    </citation>
    <scope>NUCLEOTIDE SEQUENCE [LARGE SCALE GENOMIC DNA]</scope>
    <source>
        <strain evidence="2 3">IMCC3317</strain>
    </source>
</reference>
<evidence type="ECO:0000256" key="1">
    <source>
        <dbReference type="SAM" id="SignalP"/>
    </source>
</evidence>
<dbReference type="EMBL" id="CP019288">
    <property type="protein sequence ID" value="QHI34753.1"/>
    <property type="molecule type" value="Genomic_DNA"/>
</dbReference>
<keyword evidence="1" id="KW-0732">Signal</keyword>
<sequence length="262" mass="29517">MKNIKKIACLFLVTCMFQVVATAQESLAFKSGEKLTFTASYEMSGFMTQLAQVSMETSEVKTSNNTLLHFKCRANTFTKFDAFFKIRDVYESYVSKYSLLPLLYKRDIQEGGYKKKMKYVYNQKSKTVKSTQTKRRGNGTDWVQDKNFSISNDAMDVISTLYNLRNLPIDNAKVGDTKTFKVLFDREETSITIKYVGKETVNAGNLGRKECYKLQVLTSGDFLKSGTLWLTADANKVPVQARFTIPIGSGTLQLTNASGLAN</sequence>
<dbReference type="Proteomes" id="UP000464657">
    <property type="component" value="Chromosome"/>
</dbReference>
<dbReference type="KEGG" id="kan:IMCC3317_00970"/>
<keyword evidence="3" id="KW-1185">Reference proteome</keyword>
<protein>
    <recommendedName>
        <fullName evidence="4">DUF3108 domain-containing protein</fullName>
    </recommendedName>
</protein>
<dbReference type="AlphaFoldDB" id="A0A7L4ZCY9"/>
<feature type="chain" id="PRO_5029597437" description="DUF3108 domain-containing protein" evidence="1">
    <location>
        <begin position="22"/>
        <end position="262"/>
    </location>
</feature>
<proteinExistence type="predicted"/>
<accession>A0A7L4ZCY9</accession>
<organism evidence="2 3">
    <name type="scientific">Kordia antarctica</name>
    <dbReference type="NCBI Taxonomy" id="1218801"/>
    <lineage>
        <taxon>Bacteria</taxon>
        <taxon>Pseudomonadati</taxon>
        <taxon>Bacteroidota</taxon>
        <taxon>Flavobacteriia</taxon>
        <taxon>Flavobacteriales</taxon>
        <taxon>Flavobacteriaceae</taxon>
        <taxon>Kordia</taxon>
    </lineage>
</organism>
<gene>
    <name evidence="2" type="ORF">IMCC3317_00970</name>
</gene>
<evidence type="ECO:0000313" key="3">
    <source>
        <dbReference type="Proteomes" id="UP000464657"/>
    </source>
</evidence>
<dbReference type="Pfam" id="PF11306">
    <property type="entry name" value="DUF3108"/>
    <property type="match status" value="1"/>
</dbReference>